<gene>
    <name evidence="3" type="ORF">CK203_062870</name>
</gene>
<feature type="region of interest" description="Disordered" evidence="1">
    <location>
        <begin position="196"/>
        <end position="232"/>
    </location>
</feature>
<dbReference type="Proteomes" id="UP000288805">
    <property type="component" value="Unassembled WGS sequence"/>
</dbReference>
<protein>
    <submittedName>
        <fullName evidence="3">Uncharacterized protein</fullName>
    </submittedName>
</protein>
<keyword evidence="2" id="KW-0812">Transmembrane</keyword>
<name>A0A438FSJ8_VITVI</name>
<evidence type="ECO:0000256" key="2">
    <source>
        <dbReference type="SAM" id="Phobius"/>
    </source>
</evidence>
<comment type="caution">
    <text evidence="3">The sequence shown here is derived from an EMBL/GenBank/DDBJ whole genome shotgun (WGS) entry which is preliminary data.</text>
</comment>
<dbReference type="AlphaFoldDB" id="A0A438FSJ8"/>
<keyword evidence="2" id="KW-1133">Transmembrane helix</keyword>
<proteinExistence type="predicted"/>
<sequence length="345" mass="39706">MRNSISVGRDTWKLLMLVLTMAFDTWLLVSYFYDDMSFSMKQLLETMCGGDFMSKNLEEAMDFLNTDMKAKFTTMARRLEELEHLVEEYPMMPDVREMFGDQGNVIGQFKPNNNASYGNTYNSNWRNHQNFSWKLRAPQYTQPGQAPPQAPSLEQGIMNLSKVNPKGIHEVEAQERESSRLREVKAMITVRSGKEVDLFTSKPEHEPESESEKEKREEIKGKRKGNNTKKEDLEAIVNERPKRTINQEEVIKKHMSPPFPRALHGKKGIINASKILEVLRQVKVSIPLLNMIKQVSTYAKFLNDLCTIKRGLNVSKKAFLTKQVSSIIQCKSLVKYKDLGYPTSQ</sequence>
<evidence type="ECO:0000313" key="4">
    <source>
        <dbReference type="Proteomes" id="UP000288805"/>
    </source>
</evidence>
<feature type="transmembrane region" description="Helical" evidence="2">
    <location>
        <begin position="12"/>
        <end position="33"/>
    </location>
</feature>
<evidence type="ECO:0000256" key="1">
    <source>
        <dbReference type="SAM" id="MobiDB-lite"/>
    </source>
</evidence>
<organism evidence="3 4">
    <name type="scientific">Vitis vinifera</name>
    <name type="common">Grape</name>
    <dbReference type="NCBI Taxonomy" id="29760"/>
    <lineage>
        <taxon>Eukaryota</taxon>
        <taxon>Viridiplantae</taxon>
        <taxon>Streptophyta</taxon>
        <taxon>Embryophyta</taxon>
        <taxon>Tracheophyta</taxon>
        <taxon>Spermatophyta</taxon>
        <taxon>Magnoliopsida</taxon>
        <taxon>eudicotyledons</taxon>
        <taxon>Gunneridae</taxon>
        <taxon>Pentapetalae</taxon>
        <taxon>rosids</taxon>
        <taxon>Vitales</taxon>
        <taxon>Vitaceae</taxon>
        <taxon>Viteae</taxon>
        <taxon>Vitis</taxon>
    </lineage>
</organism>
<evidence type="ECO:0000313" key="3">
    <source>
        <dbReference type="EMBL" id="RVW62932.1"/>
    </source>
</evidence>
<accession>A0A438FSJ8</accession>
<dbReference type="EMBL" id="QGNW01000755">
    <property type="protein sequence ID" value="RVW62932.1"/>
    <property type="molecule type" value="Genomic_DNA"/>
</dbReference>
<feature type="compositionally biased region" description="Basic and acidic residues" evidence="1">
    <location>
        <begin position="196"/>
        <end position="220"/>
    </location>
</feature>
<keyword evidence="2" id="KW-0472">Membrane</keyword>
<reference evidence="3 4" key="1">
    <citation type="journal article" date="2018" name="PLoS Genet.">
        <title>Population sequencing reveals clonal diversity and ancestral inbreeding in the grapevine cultivar Chardonnay.</title>
        <authorList>
            <person name="Roach M.J."/>
            <person name="Johnson D.L."/>
            <person name="Bohlmann J."/>
            <person name="van Vuuren H.J."/>
            <person name="Jones S.J."/>
            <person name="Pretorius I.S."/>
            <person name="Schmidt S.A."/>
            <person name="Borneman A.R."/>
        </authorList>
    </citation>
    <scope>NUCLEOTIDE SEQUENCE [LARGE SCALE GENOMIC DNA]</scope>
    <source>
        <strain evidence="4">cv. Chardonnay</strain>
        <tissue evidence="3">Leaf</tissue>
    </source>
</reference>